<dbReference type="Proteomes" id="UP000183015">
    <property type="component" value="Unassembled WGS sequence"/>
</dbReference>
<accession>A0A1H7SLC6</accession>
<organism evidence="2 3">
    <name type="scientific">Streptacidiphilus jiangxiensis</name>
    <dbReference type="NCBI Taxonomy" id="235985"/>
    <lineage>
        <taxon>Bacteria</taxon>
        <taxon>Bacillati</taxon>
        <taxon>Actinomycetota</taxon>
        <taxon>Actinomycetes</taxon>
        <taxon>Kitasatosporales</taxon>
        <taxon>Streptomycetaceae</taxon>
        <taxon>Streptacidiphilus</taxon>
    </lineage>
</organism>
<keyword evidence="1" id="KW-0732">Signal</keyword>
<dbReference type="AlphaFoldDB" id="A0A1H7SLC6"/>
<dbReference type="RefSeq" id="WP_042453362.1">
    <property type="nucleotide sequence ID" value="NZ_BBPN01000028.1"/>
</dbReference>
<keyword evidence="3" id="KW-1185">Reference proteome</keyword>
<dbReference type="eggNOG" id="ENOG503356Q">
    <property type="taxonomic scope" value="Bacteria"/>
</dbReference>
<protein>
    <recommendedName>
        <fullName evidence="4">Lipoprotein</fullName>
    </recommendedName>
</protein>
<reference evidence="3" key="1">
    <citation type="submission" date="2016-10" db="EMBL/GenBank/DDBJ databases">
        <authorList>
            <person name="Varghese N."/>
        </authorList>
    </citation>
    <scope>NUCLEOTIDE SEQUENCE [LARGE SCALE GENOMIC DNA]</scope>
    <source>
        <strain evidence="3">DSM 45096 / BCRC 16803 / CGMCC 4.1857 / CIP 109030 / JCM 12277 / KCTC 19219 / NBRC 100920 / 33214</strain>
    </source>
</reference>
<dbReference type="PROSITE" id="PS51257">
    <property type="entry name" value="PROKAR_LIPOPROTEIN"/>
    <property type="match status" value="1"/>
</dbReference>
<gene>
    <name evidence="2" type="ORF">SAMN05414137_11239</name>
</gene>
<dbReference type="OrthoDB" id="4307068at2"/>
<evidence type="ECO:0000256" key="1">
    <source>
        <dbReference type="SAM" id="SignalP"/>
    </source>
</evidence>
<evidence type="ECO:0000313" key="2">
    <source>
        <dbReference type="EMBL" id="SEL72524.1"/>
    </source>
</evidence>
<sequence length="297" mass="30683">MRTARSLALTALLLAALSGCASTTAPSTSPSGSAGPDAKQATAAFTQRAGTLASGWDGSPVQQTWEAGYVPADDGVHLAPGAWHSEADKAAYKGAKFRYAVPMPMGPAQQTIHFASGTQRTLPGLTPQEAMRTESLGRCPKSGCPTTELTVTSAKATTEQQNTSQGMATVPAWAVTIAGYQGDFVFPAVHPEELPEQPIANLQNAGYQGARLVSVSQDGRTLTLQVVDTCGHEKPTGLLYETKDVVVVGATDVATGKPITSCAEAAVVVRTQVHLGDALAGRSVLNVLNGAPEFPQG</sequence>
<name>A0A1H7SLC6_STRJI</name>
<evidence type="ECO:0008006" key="4">
    <source>
        <dbReference type="Google" id="ProtNLM"/>
    </source>
</evidence>
<dbReference type="EMBL" id="FOAZ01000012">
    <property type="protein sequence ID" value="SEL72524.1"/>
    <property type="molecule type" value="Genomic_DNA"/>
</dbReference>
<evidence type="ECO:0000313" key="3">
    <source>
        <dbReference type="Proteomes" id="UP000183015"/>
    </source>
</evidence>
<feature type="signal peptide" evidence="1">
    <location>
        <begin position="1"/>
        <end position="21"/>
    </location>
</feature>
<feature type="chain" id="PRO_5010377897" description="Lipoprotein" evidence="1">
    <location>
        <begin position="22"/>
        <end position="297"/>
    </location>
</feature>
<proteinExistence type="predicted"/>